<dbReference type="Pfam" id="PF00646">
    <property type="entry name" value="F-box"/>
    <property type="match status" value="1"/>
</dbReference>
<dbReference type="PANTHER" id="PTHR35546:SF130">
    <property type="entry name" value="EXPRESSED PROTEIN"/>
    <property type="match status" value="1"/>
</dbReference>
<sequence>MLVSVRISHLKLETKMEPVENGTSKDHMARICSNPSHPSPFTDVKWSGSRTGTCLHIMPCSLRRRQKILICLSDQGPRVSATVRQKRKNHIKRHNIHTSPFNKLPDVLVIEILSRLPPKSFFRCRKVSKTWLSLSSDAVHLNKHLQPTLRGFFYNYPPCGARFVNLSHGINKVQVDRTLLCKDSFNILDCCNGLLLVQTSIKKSRFLHHLNVYNPATRTLFTLWSHERRPNLAFSVSLAFDPQVFHQFHVIRFNDNFLDIFSFEKGAYKHHKTLECDVRISNGSKGTFVDGRVHRLTTEAKILSVDPKNCSYEVIRRPNLKIKCALIEIGQSQGVLHCMYVSRDKRLFVWVLESYTKQEWTLKYQLSLDAMYQSLCDFNDFCIRRFRYYNHFAFHPDKDVLFMPKGMRSFVSLDLSTGKGDELYSMSDCKENCWVYMPCYLV</sequence>
<dbReference type="CDD" id="cd22157">
    <property type="entry name" value="F-box_AtFBW1-like"/>
    <property type="match status" value="1"/>
</dbReference>
<dbReference type="Gene3D" id="1.20.1280.50">
    <property type="match status" value="1"/>
</dbReference>
<dbReference type="SUPFAM" id="SSF81383">
    <property type="entry name" value="F-box domain"/>
    <property type="match status" value="1"/>
</dbReference>
<dbReference type="PANTHER" id="PTHR35546">
    <property type="entry name" value="F-BOX PROTEIN INTERACTION DOMAIN PROTEIN-RELATED"/>
    <property type="match status" value="1"/>
</dbReference>
<accession>A0A833VQ01</accession>
<dbReference type="AlphaFoldDB" id="A0A833VQ01"/>
<feature type="domain" description="F-box" evidence="1">
    <location>
        <begin position="98"/>
        <end position="145"/>
    </location>
</feature>
<name>A0A833VQ01_9POAL</name>
<dbReference type="InterPro" id="IPR013187">
    <property type="entry name" value="F-box-assoc_dom_typ3"/>
</dbReference>
<comment type="caution">
    <text evidence="2">The sequence shown here is derived from an EMBL/GenBank/DDBJ whole genome shotgun (WGS) entry which is preliminary data.</text>
</comment>
<dbReference type="InterPro" id="IPR055290">
    <property type="entry name" value="At3g26010-like"/>
</dbReference>
<dbReference type="Proteomes" id="UP000623129">
    <property type="component" value="Unassembled WGS sequence"/>
</dbReference>
<dbReference type="InterPro" id="IPR036047">
    <property type="entry name" value="F-box-like_dom_sf"/>
</dbReference>
<dbReference type="OrthoDB" id="650045at2759"/>
<organism evidence="2 3">
    <name type="scientific">Carex littledalei</name>
    <dbReference type="NCBI Taxonomy" id="544730"/>
    <lineage>
        <taxon>Eukaryota</taxon>
        <taxon>Viridiplantae</taxon>
        <taxon>Streptophyta</taxon>
        <taxon>Embryophyta</taxon>
        <taxon>Tracheophyta</taxon>
        <taxon>Spermatophyta</taxon>
        <taxon>Magnoliopsida</taxon>
        <taxon>Liliopsida</taxon>
        <taxon>Poales</taxon>
        <taxon>Cyperaceae</taxon>
        <taxon>Cyperoideae</taxon>
        <taxon>Cariceae</taxon>
        <taxon>Carex</taxon>
        <taxon>Carex subgen. Euthyceras</taxon>
    </lineage>
</organism>
<dbReference type="PROSITE" id="PS50181">
    <property type="entry name" value="FBOX"/>
    <property type="match status" value="1"/>
</dbReference>
<gene>
    <name evidence="2" type="ORF">FCM35_KLT19231</name>
</gene>
<reference evidence="2" key="1">
    <citation type="submission" date="2020-01" db="EMBL/GenBank/DDBJ databases">
        <title>Genome sequence of Kobresia littledalei, the first chromosome-level genome in the family Cyperaceae.</title>
        <authorList>
            <person name="Qu G."/>
        </authorList>
    </citation>
    <scope>NUCLEOTIDE SEQUENCE</scope>
    <source>
        <strain evidence="2">C.B.Clarke</strain>
        <tissue evidence="2">Leaf</tissue>
    </source>
</reference>
<keyword evidence="3" id="KW-1185">Reference proteome</keyword>
<evidence type="ECO:0000313" key="3">
    <source>
        <dbReference type="Proteomes" id="UP000623129"/>
    </source>
</evidence>
<dbReference type="Pfam" id="PF08268">
    <property type="entry name" value="FBA_3"/>
    <property type="match status" value="1"/>
</dbReference>
<protein>
    <submittedName>
        <fullName evidence="2">F-box protein</fullName>
    </submittedName>
</protein>
<proteinExistence type="predicted"/>
<dbReference type="InterPro" id="IPR001810">
    <property type="entry name" value="F-box_dom"/>
</dbReference>
<evidence type="ECO:0000313" key="2">
    <source>
        <dbReference type="EMBL" id="KAF3336645.1"/>
    </source>
</evidence>
<evidence type="ECO:0000259" key="1">
    <source>
        <dbReference type="PROSITE" id="PS50181"/>
    </source>
</evidence>
<dbReference type="EMBL" id="SWLB01000007">
    <property type="protein sequence ID" value="KAF3336645.1"/>
    <property type="molecule type" value="Genomic_DNA"/>
</dbReference>
<dbReference type="SMART" id="SM00256">
    <property type="entry name" value="FBOX"/>
    <property type="match status" value="1"/>
</dbReference>